<evidence type="ECO:0000313" key="9">
    <source>
        <dbReference type="Proteomes" id="UP000266701"/>
    </source>
</evidence>
<dbReference type="InterPro" id="IPR001029">
    <property type="entry name" value="Flagellin_N"/>
</dbReference>
<dbReference type="Pfam" id="PF00669">
    <property type="entry name" value="Flagellin_N"/>
    <property type="match status" value="1"/>
</dbReference>
<evidence type="ECO:0000256" key="1">
    <source>
        <dbReference type="ARBA" id="ARBA00005709"/>
    </source>
</evidence>
<dbReference type="GO" id="GO:0005198">
    <property type="term" value="F:structural molecule activity"/>
    <property type="evidence" value="ECO:0007669"/>
    <property type="project" value="UniProtKB-UniRule"/>
</dbReference>
<evidence type="ECO:0000256" key="3">
    <source>
        <dbReference type="ARBA" id="ARBA00023054"/>
    </source>
</evidence>
<dbReference type="EMBL" id="MCBA01000001">
    <property type="protein sequence ID" value="RGP92548.1"/>
    <property type="molecule type" value="Genomic_DNA"/>
</dbReference>
<dbReference type="Pfam" id="PF00700">
    <property type="entry name" value="Flagellin_C"/>
    <property type="match status" value="1"/>
</dbReference>
<dbReference type="NCBIfam" id="NF006466">
    <property type="entry name" value="PRK08869.1-1"/>
    <property type="match status" value="1"/>
</dbReference>
<keyword evidence="2 5" id="KW-0964">Secreted</keyword>
<dbReference type="RefSeq" id="WP_118088870.1">
    <property type="nucleotide sequence ID" value="NZ_JAYDBU010000001.1"/>
</dbReference>
<dbReference type="Proteomes" id="UP000266701">
    <property type="component" value="Unassembled WGS sequence"/>
</dbReference>
<dbReference type="Gene3D" id="6.10.10.10">
    <property type="entry name" value="Flagellar export chaperone, C-terminal domain"/>
    <property type="match status" value="1"/>
</dbReference>
<comment type="similarity">
    <text evidence="1 5">Belongs to the bacterial flagellin family.</text>
</comment>
<name>A0A395U789_VIBCL</name>
<evidence type="ECO:0000259" key="7">
    <source>
        <dbReference type="Pfam" id="PF00700"/>
    </source>
</evidence>
<comment type="subcellular location">
    <subcellularLocation>
        <location evidence="5">Secreted</location>
    </subcellularLocation>
    <subcellularLocation>
        <location evidence="5">Bacterial flagellum</location>
    </subcellularLocation>
</comment>
<dbReference type="PANTHER" id="PTHR42792:SF2">
    <property type="entry name" value="FLAGELLIN"/>
    <property type="match status" value="1"/>
</dbReference>
<comment type="function">
    <text evidence="5">Flagellin is the subunit protein which polymerizes to form the filaments of bacterial flagella.</text>
</comment>
<feature type="domain" description="Flagellin N-terminal" evidence="6">
    <location>
        <begin position="5"/>
        <end position="141"/>
    </location>
</feature>
<reference evidence="8 9" key="1">
    <citation type="journal article" date="2017" name="Emerg. Infect. Dis.">
        <title>Carbapenemase VCC-1-Producing Vibrio cholerae in Coastal Waters of Germany.</title>
        <authorList>
            <person name="Hammerl J.A."/>
            <person name="Jackel C."/>
            <person name="Bortolaia V."/>
            <person name="Schwartz K."/>
            <person name="Bier N."/>
            <person name="Hendriksen R.S."/>
            <person name="Guerra B."/>
            <person name="Strauch E."/>
        </authorList>
    </citation>
    <scope>NUCLEOTIDE SEQUENCE [LARGE SCALE GENOMIC DNA]</scope>
    <source>
        <strain evidence="8 9">VN-2825</strain>
    </source>
</reference>
<evidence type="ECO:0000259" key="6">
    <source>
        <dbReference type="Pfam" id="PF00669"/>
    </source>
</evidence>
<dbReference type="SUPFAM" id="SSF64518">
    <property type="entry name" value="Phase 1 flagellin"/>
    <property type="match status" value="1"/>
</dbReference>
<dbReference type="InterPro" id="IPR010810">
    <property type="entry name" value="Flagellin_hook_IN_motif"/>
</dbReference>
<dbReference type="GO" id="GO:0005576">
    <property type="term" value="C:extracellular region"/>
    <property type="evidence" value="ECO:0007669"/>
    <property type="project" value="UniProtKB-SubCell"/>
</dbReference>
<keyword evidence="8" id="KW-0969">Cilium</keyword>
<dbReference type="Gene3D" id="6.10.280.190">
    <property type="match status" value="1"/>
</dbReference>
<evidence type="ECO:0000256" key="5">
    <source>
        <dbReference type="RuleBase" id="RU362073"/>
    </source>
</evidence>
<organism evidence="8 9">
    <name type="scientific">Vibrio cholerae</name>
    <dbReference type="NCBI Taxonomy" id="666"/>
    <lineage>
        <taxon>Bacteria</taxon>
        <taxon>Pseudomonadati</taxon>
        <taxon>Pseudomonadota</taxon>
        <taxon>Gammaproteobacteria</taxon>
        <taxon>Vibrionales</taxon>
        <taxon>Vibrionaceae</taxon>
        <taxon>Vibrio</taxon>
    </lineage>
</organism>
<feature type="domain" description="Flagellin C-terminal" evidence="7">
    <location>
        <begin position="294"/>
        <end position="378"/>
    </location>
</feature>
<keyword evidence="3" id="KW-0175">Coiled coil</keyword>
<dbReference type="AlphaFoldDB" id="A0A395U789"/>
<protein>
    <recommendedName>
        <fullName evidence="5">Flagellin</fullName>
    </recommendedName>
</protein>
<proteinExistence type="inferred from homology"/>
<dbReference type="NCBIfam" id="NF006468">
    <property type="entry name" value="PRK08869.1-3"/>
    <property type="match status" value="1"/>
</dbReference>
<keyword evidence="4 5" id="KW-0975">Bacterial flagellum</keyword>
<keyword evidence="8" id="KW-0966">Cell projection</keyword>
<dbReference type="InterPro" id="IPR046358">
    <property type="entry name" value="Flagellin_C"/>
</dbReference>
<keyword evidence="8" id="KW-0282">Flagellum</keyword>
<dbReference type="Pfam" id="PF07196">
    <property type="entry name" value="Flagellin_IN"/>
    <property type="match status" value="1"/>
</dbReference>
<sequence length="379" mass="40371">MTINVNTNVSAMTAQRYLTKAAGELNTSMERLSSGNRINSAKDDAAGLQISNRLTAQSRGLDVAMRNANDGISIAQTAEGAMNESTSILQRMRDLALQSANGTNSASERQALNEESVALQDELNRIAETTSFGGRKLLNGSFGEASFQIGSSSGEAIIMGLTSVRADDFRMGGQSFIAEQPKTKEWGVPPTARDLKFEFTKKDGEAVVLDIMAKDGDDIEELATYINGQTDLFKASVDQEGKLQIFVAEPNIEGNFNISGGLATELGLNGGPGVKTTVQDIDITSVGGSQNAVGIIDAALKYVDSQRADLGAKQNRLSHSISNLSNIQENVEASKSRIKDTDFAKETTQLTKSQILQQAGTSILAQAKQLPNSAISLLQ</sequence>
<dbReference type="InterPro" id="IPR042187">
    <property type="entry name" value="Flagellin_C_sub2"/>
</dbReference>
<accession>A0A395U789</accession>
<dbReference type="PRINTS" id="PR00207">
    <property type="entry name" value="FLAGELLIN"/>
</dbReference>
<dbReference type="Gene3D" id="1.20.1330.10">
    <property type="entry name" value="f41 fragment of flagellin, N-terminal domain"/>
    <property type="match status" value="1"/>
</dbReference>
<dbReference type="PANTHER" id="PTHR42792">
    <property type="entry name" value="FLAGELLIN"/>
    <property type="match status" value="1"/>
</dbReference>
<gene>
    <name evidence="8" type="ORF">BC353_00830</name>
</gene>
<dbReference type="Gene3D" id="2.60.40.4390">
    <property type="match status" value="1"/>
</dbReference>
<dbReference type="GO" id="GO:0009288">
    <property type="term" value="C:bacterial-type flagellum"/>
    <property type="evidence" value="ECO:0007669"/>
    <property type="project" value="UniProtKB-SubCell"/>
</dbReference>
<comment type="caution">
    <text evidence="8">The sequence shown here is derived from an EMBL/GenBank/DDBJ whole genome shotgun (WGS) entry which is preliminary data.</text>
</comment>
<evidence type="ECO:0000256" key="2">
    <source>
        <dbReference type="ARBA" id="ARBA00022525"/>
    </source>
</evidence>
<evidence type="ECO:0000313" key="8">
    <source>
        <dbReference type="EMBL" id="RGP92548.1"/>
    </source>
</evidence>
<dbReference type="InterPro" id="IPR001492">
    <property type="entry name" value="Flagellin"/>
</dbReference>
<evidence type="ECO:0000256" key="4">
    <source>
        <dbReference type="ARBA" id="ARBA00023143"/>
    </source>
</evidence>